<evidence type="ECO:0000313" key="8">
    <source>
        <dbReference type="Proteomes" id="UP000663499"/>
    </source>
</evidence>
<dbReference type="Pfam" id="PF07992">
    <property type="entry name" value="Pyr_redox_2"/>
    <property type="match status" value="1"/>
</dbReference>
<accession>A0A974XDJ6</accession>
<keyword evidence="2" id="KW-0285">Flavoprotein</keyword>
<dbReference type="InterPro" id="IPR016156">
    <property type="entry name" value="FAD/NAD-linked_Rdtase_dimer_sf"/>
</dbReference>
<dbReference type="PRINTS" id="PR00368">
    <property type="entry name" value="FADPNR"/>
</dbReference>
<protein>
    <submittedName>
        <fullName evidence="7">FAD-dependent oxidoreductase</fullName>
    </submittedName>
</protein>
<dbReference type="Gene3D" id="3.50.50.60">
    <property type="entry name" value="FAD/NAD(P)-binding domain"/>
    <property type="match status" value="2"/>
</dbReference>
<dbReference type="PANTHER" id="PTHR43429:SF1">
    <property type="entry name" value="NAD(P)H SULFUR OXIDOREDUCTASE (COA-DEPENDENT)"/>
    <property type="match status" value="1"/>
</dbReference>
<dbReference type="EMBL" id="CP071444">
    <property type="protein sequence ID" value="QSX07751.1"/>
    <property type="molecule type" value="Genomic_DNA"/>
</dbReference>
<feature type="domain" description="FAD/NAD(P)-binding" evidence="6">
    <location>
        <begin position="1"/>
        <end position="295"/>
    </location>
</feature>
<proteinExistence type="predicted"/>
<reference evidence="7" key="1">
    <citation type="submission" date="2021-03" db="EMBL/GenBank/DDBJ databases">
        <title>Alkalibacter marinus sp. nov., isolated from tidal flat sediment.</title>
        <authorList>
            <person name="Namirimu T."/>
            <person name="Yang J.-A."/>
            <person name="Yang S.-H."/>
            <person name="Kim Y.-J."/>
            <person name="Kwon K.K."/>
        </authorList>
    </citation>
    <scope>NUCLEOTIDE SEQUENCE</scope>
    <source>
        <strain evidence="7">ES005</strain>
    </source>
</reference>
<dbReference type="Proteomes" id="UP000663499">
    <property type="component" value="Chromosome"/>
</dbReference>
<gene>
    <name evidence="7" type="ORF">J0B03_07940</name>
</gene>
<keyword evidence="8" id="KW-1185">Reference proteome</keyword>
<evidence type="ECO:0000256" key="2">
    <source>
        <dbReference type="ARBA" id="ARBA00022630"/>
    </source>
</evidence>
<dbReference type="InterPro" id="IPR050260">
    <property type="entry name" value="FAD-bd_OxRdtase"/>
</dbReference>
<name>A0A974XDJ6_9FIRM</name>
<keyword evidence="4" id="KW-0560">Oxidoreductase</keyword>
<evidence type="ECO:0000256" key="1">
    <source>
        <dbReference type="ARBA" id="ARBA00001974"/>
    </source>
</evidence>
<comment type="cofactor">
    <cofactor evidence="1">
        <name>FAD</name>
        <dbReference type="ChEBI" id="CHEBI:57692"/>
    </cofactor>
</comment>
<dbReference type="GO" id="GO:0016491">
    <property type="term" value="F:oxidoreductase activity"/>
    <property type="evidence" value="ECO:0007669"/>
    <property type="project" value="UniProtKB-KW"/>
</dbReference>
<dbReference type="AlphaFoldDB" id="A0A974XDJ6"/>
<evidence type="ECO:0000256" key="4">
    <source>
        <dbReference type="ARBA" id="ARBA00023002"/>
    </source>
</evidence>
<organism evidence="7 8">
    <name type="scientific">Alkalibacter rhizosphaerae</name>
    <dbReference type="NCBI Taxonomy" id="2815577"/>
    <lineage>
        <taxon>Bacteria</taxon>
        <taxon>Bacillati</taxon>
        <taxon>Bacillota</taxon>
        <taxon>Clostridia</taxon>
        <taxon>Eubacteriales</taxon>
        <taxon>Eubacteriaceae</taxon>
        <taxon>Alkalibacter</taxon>
    </lineage>
</organism>
<dbReference type="SUPFAM" id="SSF51905">
    <property type="entry name" value="FAD/NAD(P)-binding domain"/>
    <property type="match status" value="1"/>
</dbReference>
<evidence type="ECO:0000256" key="5">
    <source>
        <dbReference type="ARBA" id="ARBA00023284"/>
    </source>
</evidence>
<dbReference type="KEGG" id="alka:J0B03_07940"/>
<evidence type="ECO:0000313" key="7">
    <source>
        <dbReference type="EMBL" id="QSX07751.1"/>
    </source>
</evidence>
<dbReference type="RefSeq" id="WP_207299093.1">
    <property type="nucleotide sequence ID" value="NZ_CP071444.1"/>
</dbReference>
<evidence type="ECO:0000256" key="3">
    <source>
        <dbReference type="ARBA" id="ARBA00022827"/>
    </source>
</evidence>
<sequence>MKLVIVGGVAGGATAAGRYRRLDKDAEIIILDKGAYISFANCGLPYYVGGVIEEKEDLLASTPEAMKEEYNIDVRLYNEVTKVDPAEKRLSVTDHQTGETYEETYDKLILATGSSPLKPPIPGIDGENIFPLWTIPDAQAILAHMDKKEAKTAAIIGGGFIGIEMAENLHRQGLKVSIVEMSDQVMAPLDKEMAEYVHEELKKKDIELILGDGVDSFTDDKGKTQIATQSGRTLAADLVLLSIGVRPNSQLAKEAGLKVGERGGIVVSDRMETSDPGIYAVGDVIEVVDFVQKTKTMIPLAGPANKQGRIVANVIGGQDDHYSGTQGTSAVRIFDLDICATGVNEKMLIKQGKEKGKDFEIIKIDAANHAGYYPGTEALHIKVVFDLNDGRILGPKWWVDPAATSGSIFFPPSSATAAGSRT</sequence>
<dbReference type="SUPFAM" id="SSF55424">
    <property type="entry name" value="FAD/NAD-linked reductases, dimerisation (C-terminal) domain"/>
    <property type="match status" value="1"/>
</dbReference>
<evidence type="ECO:0000259" key="6">
    <source>
        <dbReference type="Pfam" id="PF07992"/>
    </source>
</evidence>
<dbReference type="PANTHER" id="PTHR43429">
    <property type="entry name" value="PYRIDINE NUCLEOTIDE-DISULFIDE OXIDOREDUCTASE DOMAIN-CONTAINING"/>
    <property type="match status" value="1"/>
</dbReference>
<dbReference type="PRINTS" id="PR00411">
    <property type="entry name" value="PNDRDTASEI"/>
</dbReference>
<dbReference type="InterPro" id="IPR023753">
    <property type="entry name" value="FAD/NAD-binding_dom"/>
</dbReference>
<keyword evidence="3" id="KW-0274">FAD</keyword>
<keyword evidence="5" id="KW-0676">Redox-active center</keyword>
<dbReference type="InterPro" id="IPR036188">
    <property type="entry name" value="FAD/NAD-bd_sf"/>
</dbReference>